<organism evidence="4">
    <name type="scientific">Plasmodium inui</name>
    <dbReference type="NCBI Taxonomy" id="52288"/>
    <lineage>
        <taxon>Eukaryota</taxon>
        <taxon>Sar</taxon>
        <taxon>Alveolata</taxon>
        <taxon>Apicomplexa</taxon>
        <taxon>Aconoidasida</taxon>
        <taxon>Haemosporida</taxon>
        <taxon>Plasmodiidae</taxon>
        <taxon>Plasmodium</taxon>
        <taxon>Plasmodium (Plasmodium)</taxon>
    </lineage>
</organism>
<evidence type="ECO:0000313" key="4">
    <source>
        <dbReference type="EMBL" id="AND94816.1"/>
    </source>
</evidence>
<feature type="compositionally biased region" description="Basic and acidic residues" evidence="1">
    <location>
        <begin position="279"/>
        <end position="290"/>
    </location>
</feature>
<keyword evidence="4" id="KW-0477">Merozoite</keyword>
<evidence type="ECO:0000259" key="3">
    <source>
        <dbReference type="Pfam" id="PF12948"/>
    </source>
</evidence>
<evidence type="ECO:0000256" key="2">
    <source>
        <dbReference type="SAM" id="SignalP"/>
    </source>
</evidence>
<feature type="region of interest" description="Disordered" evidence="1">
    <location>
        <begin position="22"/>
        <end position="73"/>
    </location>
</feature>
<name>A0A1L2DX45_9APIC</name>
<feature type="signal peptide" evidence="2">
    <location>
        <begin position="1"/>
        <end position="21"/>
    </location>
</feature>
<dbReference type="EMBL" id="KU307308">
    <property type="protein sequence ID" value="AND94816.1"/>
    <property type="molecule type" value="Genomic_DNA"/>
</dbReference>
<reference evidence="4" key="1">
    <citation type="submission" date="2015-12" db="EMBL/GenBank/DDBJ databases">
        <title>Evolution of the merozoite surface protein 7 (MSP7) multi-gene family in Plasmodium spp.: a comparative study with emphasis on species closely related to Plasmodium vivax.</title>
        <authorList>
            <person name="Castillo A.I."/>
            <person name="Pacheco M.A."/>
            <person name="Escalante A.A."/>
        </authorList>
    </citation>
    <scope>NUCLEOTIDE SEQUENCE</scope>
    <source>
        <strain evidence="4">Leaf Monkey II</strain>
    </source>
</reference>
<feature type="compositionally biased region" description="Basic and acidic residues" evidence="1">
    <location>
        <begin position="123"/>
        <end position="136"/>
    </location>
</feature>
<accession>A0A1L2DX45</accession>
<dbReference type="Pfam" id="PF12948">
    <property type="entry name" value="MSP7_C"/>
    <property type="match status" value="1"/>
</dbReference>
<feature type="compositionally biased region" description="Polar residues" evidence="1">
    <location>
        <begin position="340"/>
        <end position="352"/>
    </location>
</feature>
<keyword evidence="2" id="KW-0732">Signal</keyword>
<feature type="compositionally biased region" description="Basic and acidic residues" evidence="1">
    <location>
        <begin position="102"/>
        <end position="112"/>
    </location>
</feature>
<proteinExistence type="predicted"/>
<feature type="compositionally biased region" description="Basic and acidic residues" evidence="1">
    <location>
        <begin position="22"/>
        <end position="42"/>
    </location>
</feature>
<feature type="chain" id="PRO_5012498848" evidence="2">
    <location>
        <begin position="22"/>
        <end position="505"/>
    </location>
</feature>
<dbReference type="InterPro" id="IPR024781">
    <property type="entry name" value="MSP_C"/>
</dbReference>
<sequence>MKSRIVLVSCLLLLCAGPILGEDNKKEKKNTHKEDADNKNSDADNNENDADNNNNDADNENNDELKTLNGKLQNLRVQIKDEKLSKKYTEDQILMLKKKLEESKNLKSEQEAKSASQKGHTSPGDKGELDLNDKKIAGQTVKANDDTVMKSESSSGGVGKDGNGDSSGRDSKGLTSEGGTDTGGASGAGASGAGASGGETVTEREDANGQGKGQSESQTGNSVSPNATANGTGATSPGPTGERGVTGVTTAENQQTEQTQQIQQSQETQPIQGVSSDPTSDKGQDAKGADADGTGVQSADNKGADAPGPSAPDASAQDQGPQRENDPVSTTEPAAKPSVASDNSTEATNPAVSSGSSGSSGSSAPEQKVNPTAQVNHVDILYDKLLEGADKRNIMDKGEHHTKYNNFRQQYDQLILNQTEYDISFKLLDTMLSSGKDGDARKNALEETFKKAMYDEQYSEKFKNLISGVYGFAKRNNFLDMERMNEESYKKLFDYIGSLMNTLEL</sequence>
<feature type="compositionally biased region" description="Low complexity" evidence="1">
    <location>
        <begin position="353"/>
        <end position="363"/>
    </location>
</feature>
<feature type="compositionally biased region" description="Gly residues" evidence="1">
    <location>
        <begin position="180"/>
        <end position="197"/>
    </location>
</feature>
<feature type="compositionally biased region" description="Low complexity" evidence="1">
    <location>
        <begin position="249"/>
        <end position="272"/>
    </location>
</feature>
<evidence type="ECO:0000256" key="1">
    <source>
        <dbReference type="SAM" id="MobiDB-lite"/>
    </source>
</evidence>
<gene>
    <name evidence="4" type="primary">MSP7</name>
</gene>
<dbReference type="AlphaFoldDB" id="A0A1L2DX45"/>
<feature type="compositionally biased region" description="Low complexity" evidence="1">
    <location>
        <begin position="304"/>
        <end position="316"/>
    </location>
</feature>
<feature type="compositionally biased region" description="Polar residues" evidence="1">
    <location>
        <begin position="213"/>
        <end position="238"/>
    </location>
</feature>
<feature type="region of interest" description="Disordered" evidence="1">
    <location>
        <begin position="102"/>
        <end position="375"/>
    </location>
</feature>
<dbReference type="VEuPathDB" id="PlasmoDB:C922_01839"/>
<protein>
    <submittedName>
        <fullName evidence="4">Merozoite surface protein 7</fullName>
    </submittedName>
</protein>
<feature type="domain" description="Merozoite surface protein C-terminal" evidence="3">
    <location>
        <begin position="375"/>
        <end position="496"/>
    </location>
</feature>